<keyword evidence="1" id="KW-1277">Toxin-antitoxin system</keyword>
<evidence type="ECO:0000256" key="1">
    <source>
        <dbReference type="ARBA" id="ARBA00022649"/>
    </source>
</evidence>
<sequence>MEVRYSIILHQSVTAEDLPKLDVPPKQEVRNAVRTKLTSSPELYGKPLRYSLKGHRSLRVGNYLVVYRIEKKIVRIISIIHRSRNYKGVENRI</sequence>
<organism evidence="2 3">
    <name type="scientific">Candidatus Kaiserbacteria bacterium GW2011_GWA2_52_12</name>
    <dbReference type="NCBI Taxonomy" id="1618671"/>
    <lineage>
        <taxon>Bacteria</taxon>
        <taxon>Candidatus Kaiseribacteriota</taxon>
    </lineage>
</organism>
<gene>
    <name evidence="2" type="ORF">UY67_C0009G0002</name>
</gene>
<protein>
    <submittedName>
        <fullName evidence="2">Toxin-antitoxin system, toxin component, RelE family</fullName>
    </submittedName>
</protein>
<comment type="caution">
    <text evidence="2">The sequence shown here is derived from an EMBL/GenBank/DDBJ whole genome shotgun (WGS) entry which is preliminary data.</text>
</comment>
<accession>A0A0G1WZN1</accession>
<dbReference type="SUPFAM" id="SSF143011">
    <property type="entry name" value="RelE-like"/>
    <property type="match status" value="1"/>
</dbReference>
<dbReference type="Pfam" id="PF05016">
    <property type="entry name" value="ParE_toxin"/>
    <property type="match status" value="1"/>
</dbReference>
<reference evidence="2 3" key="1">
    <citation type="journal article" date="2015" name="Nature">
        <title>rRNA introns, odd ribosomes, and small enigmatic genomes across a large radiation of phyla.</title>
        <authorList>
            <person name="Brown C.T."/>
            <person name="Hug L.A."/>
            <person name="Thomas B.C."/>
            <person name="Sharon I."/>
            <person name="Castelle C.J."/>
            <person name="Singh A."/>
            <person name="Wilkins M.J."/>
            <person name="Williams K.H."/>
            <person name="Banfield J.F."/>
        </authorList>
    </citation>
    <scope>NUCLEOTIDE SEQUENCE [LARGE SCALE GENOMIC DNA]</scope>
</reference>
<dbReference type="Gene3D" id="3.30.2310.20">
    <property type="entry name" value="RelE-like"/>
    <property type="match status" value="1"/>
</dbReference>
<dbReference type="InterPro" id="IPR035093">
    <property type="entry name" value="RelE/ParE_toxin_dom_sf"/>
</dbReference>
<dbReference type="STRING" id="1618671.UY67_C0009G0002"/>
<dbReference type="AlphaFoldDB" id="A0A0G1WZN1"/>
<evidence type="ECO:0000313" key="3">
    <source>
        <dbReference type="Proteomes" id="UP000034273"/>
    </source>
</evidence>
<dbReference type="InterPro" id="IPR007712">
    <property type="entry name" value="RelE/ParE_toxin"/>
</dbReference>
<dbReference type="Proteomes" id="UP000034273">
    <property type="component" value="Unassembled WGS sequence"/>
</dbReference>
<evidence type="ECO:0000313" key="2">
    <source>
        <dbReference type="EMBL" id="KKW24196.1"/>
    </source>
</evidence>
<name>A0A0G1WZN1_9BACT</name>
<proteinExistence type="predicted"/>
<dbReference type="EMBL" id="LCQW01000009">
    <property type="protein sequence ID" value="KKW24196.1"/>
    <property type="molecule type" value="Genomic_DNA"/>
</dbReference>